<feature type="transmembrane region" description="Helical" evidence="7">
    <location>
        <begin position="12"/>
        <end position="37"/>
    </location>
</feature>
<keyword evidence="9" id="KW-0614">Plasmid</keyword>
<dbReference type="GO" id="GO:0017038">
    <property type="term" value="P:protein import"/>
    <property type="evidence" value="ECO:0007669"/>
    <property type="project" value="TreeGrafter"/>
</dbReference>
<evidence type="ECO:0000313" key="10">
    <source>
        <dbReference type="Proteomes" id="UP000064912"/>
    </source>
</evidence>
<keyword evidence="5 7" id="KW-0472">Membrane</keyword>
<dbReference type="AlphaFoldDB" id="A0A0D6B8T9"/>
<evidence type="ECO:0000256" key="4">
    <source>
        <dbReference type="ARBA" id="ARBA00022989"/>
    </source>
</evidence>
<dbReference type="Proteomes" id="UP000064912">
    <property type="component" value="Plasmid Plasmid1"/>
</dbReference>
<keyword evidence="6" id="KW-0813">Transport</keyword>
<dbReference type="EMBL" id="AP014801">
    <property type="protein sequence ID" value="BAQ71471.1"/>
    <property type="molecule type" value="Genomic_DNA"/>
</dbReference>
<dbReference type="InterPro" id="IPR050790">
    <property type="entry name" value="ExbB/TolQ_transport"/>
</dbReference>
<evidence type="ECO:0000256" key="6">
    <source>
        <dbReference type="RuleBase" id="RU004057"/>
    </source>
</evidence>
<dbReference type="eggNOG" id="COG0811">
    <property type="taxonomic scope" value="Bacteria"/>
</dbReference>
<evidence type="ECO:0000259" key="8">
    <source>
        <dbReference type="Pfam" id="PF01618"/>
    </source>
</evidence>
<feature type="domain" description="MotA/TolQ/ExbB proton channel" evidence="8">
    <location>
        <begin position="77"/>
        <end position="197"/>
    </location>
</feature>
<feature type="transmembrane region" description="Helical" evidence="7">
    <location>
        <begin position="118"/>
        <end position="139"/>
    </location>
</feature>
<dbReference type="PANTHER" id="PTHR30625">
    <property type="entry name" value="PROTEIN TOLQ"/>
    <property type="match status" value="1"/>
</dbReference>
<evidence type="ECO:0000256" key="3">
    <source>
        <dbReference type="ARBA" id="ARBA00022692"/>
    </source>
</evidence>
<dbReference type="GO" id="GO:0005886">
    <property type="term" value="C:plasma membrane"/>
    <property type="evidence" value="ECO:0007669"/>
    <property type="project" value="UniProtKB-SubCell"/>
</dbReference>
<evidence type="ECO:0000313" key="9">
    <source>
        <dbReference type="EMBL" id="BAQ71471.1"/>
    </source>
</evidence>
<comment type="similarity">
    <text evidence="6">Belongs to the exbB/tolQ family.</text>
</comment>
<dbReference type="PATRIC" id="fig|35806.4.peg.4460"/>
<keyword evidence="4 7" id="KW-1133">Transmembrane helix</keyword>
<keyword evidence="3 7" id="KW-0812">Transmembrane</keyword>
<dbReference type="KEGG" id="rsu:NHU_04358"/>
<keyword evidence="2" id="KW-1003">Cell membrane</keyword>
<gene>
    <name evidence="9" type="ORF">NHU_04358</name>
</gene>
<evidence type="ECO:0000256" key="5">
    <source>
        <dbReference type="ARBA" id="ARBA00023136"/>
    </source>
</evidence>
<dbReference type="InterPro" id="IPR002898">
    <property type="entry name" value="MotA_ExbB_proton_chnl"/>
</dbReference>
<accession>A0A0D6B8T9</accession>
<reference evidence="9 10" key="1">
    <citation type="submission" date="2015-02" db="EMBL/GenBank/DDBJ databases">
        <title>Genome sequene of Rhodovulum sulfidophilum DSM 2351.</title>
        <authorList>
            <person name="Nagao N."/>
        </authorList>
    </citation>
    <scope>NUCLEOTIDE SEQUENCE [LARGE SCALE GENOMIC DNA]</scope>
    <source>
        <strain evidence="9 10">DSM 2351</strain>
        <plasmid evidence="10">Plasmid Plasmid1 DNA</plasmid>
    </source>
</reference>
<keyword evidence="6" id="KW-0653">Protein transport</keyword>
<geneLocation type="plasmid" evidence="10">
    <name>Plasmid1 DNA</name>
</geneLocation>
<organism evidence="9 10">
    <name type="scientific">Rhodovulum sulfidophilum</name>
    <name type="common">Rhodobacter sulfidophilus</name>
    <dbReference type="NCBI Taxonomy" id="35806"/>
    <lineage>
        <taxon>Bacteria</taxon>
        <taxon>Pseudomonadati</taxon>
        <taxon>Pseudomonadota</taxon>
        <taxon>Alphaproteobacteria</taxon>
        <taxon>Rhodobacterales</taxon>
        <taxon>Paracoccaceae</taxon>
        <taxon>Rhodovulum</taxon>
    </lineage>
</organism>
<dbReference type="Pfam" id="PF01618">
    <property type="entry name" value="MotA_ExbB"/>
    <property type="match status" value="1"/>
</dbReference>
<proteinExistence type="inferred from homology"/>
<evidence type="ECO:0000256" key="7">
    <source>
        <dbReference type="SAM" id="Phobius"/>
    </source>
</evidence>
<evidence type="ECO:0000256" key="1">
    <source>
        <dbReference type="ARBA" id="ARBA00004651"/>
    </source>
</evidence>
<protein>
    <submittedName>
        <fullName evidence="9">MotA/TolQ/ExbB proton channel</fullName>
    </submittedName>
</protein>
<sequence length="214" mass="22434">MPNLFESGLLMPATLAVFAALGVLSVMALTISIWKAWQFRRMGVGRRALAETVLDCWLSGRVEEAMERAVAGRAVLGRVLRAVMSAAQARPGETGYAEELGRQTALIELARMGERMRALELIVSSAPMLGLLGTVVGMIDAFSALSLAAEAADPASLAAGIWTALTTTAAGLALALVANALTTWFEGRIEAERTLLEAAISAAIYGRVDSDGGV</sequence>
<comment type="subcellular location">
    <subcellularLocation>
        <location evidence="1">Cell membrane</location>
        <topology evidence="1">Multi-pass membrane protein</topology>
    </subcellularLocation>
    <subcellularLocation>
        <location evidence="6">Membrane</location>
        <topology evidence="6">Multi-pass membrane protein</topology>
    </subcellularLocation>
</comment>
<name>A0A0D6B8T9_RHOSU</name>
<dbReference type="PANTHER" id="PTHR30625:SF11">
    <property type="entry name" value="MOTA_TOLQ_EXBB PROTON CHANNEL DOMAIN-CONTAINING PROTEIN"/>
    <property type="match status" value="1"/>
</dbReference>
<feature type="transmembrane region" description="Helical" evidence="7">
    <location>
        <begin position="159"/>
        <end position="185"/>
    </location>
</feature>
<evidence type="ECO:0000256" key="2">
    <source>
        <dbReference type="ARBA" id="ARBA00022475"/>
    </source>
</evidence>